<reference evidence="2 3" key="1">
    <citation type="submission" date="2024-12" db="EMBL/GenBank/DDBJ databases">
        <authorList>
            <person name="Lee Y."/>
        </authorList>
    </citation>
    <scope>NUCLEOTIDE SEQUENCE [LARGE SCALE GENOMIC DNA]</scope>
    <source>
        <strain evidence="2 3">03SUJ4</strain>
    </source>
</reference>
<evidence type="ECO:0000313" key="2">
    <source>
        <dbReference type="EMBL" id="MFN2975881.1"/>
    </source>
</evidence>
<evidence type="ECO:0000259" key="1">
    <source>
        <dbReference type="Pfam" id="PF01048"/>
    </source>
</evidence>
<dbReference type="Proteomes" id="UP001634747">
    <property type="component" value="Unassembled WGS sequence"/>
</dbReference>
<gene>
    <name evidence="2" type="ORF">ACK2TP_08910</name>
</gene>
<dbReference type="PANTHER" id="PTHR46832:SF1">
    <property type="entry name" value="5'-METHYLTHIOADENOSINE_S-ADENOSYLHOMOCYSTEINE NUCLEOSIDASE"/>
    <property type="match status" value="1"/>
</dbReference>
<dbReference type="PANTHER" id="PTHR46832">
    <property type="entry name" value="5'-METHYLTHIOADENOSINE/S-ADENOSYLHOMOCYSTEINE NUCLEOSIDASE"/>
    <property type="match status" value="1"/>
</dbReference>
<evidence type="ECO:0000313" key="3">
    <source>
        <dbReference type="Proteomes" id="UP001634747"/>
    </source>
</evidence>
<proteinExistence type="predicted"/>
<protein>
    <submittedName>
        <fullName evidence="2">Nucleoside phosphorylase</fullName>
    </submittedName>
</protein>
<feature type="domain" description="Nucleoside phosphorylase" evidence="1">
    <location>
        <begin position="9"/>
        <end position="100"/>
    </location>
</feature>
<dbReference type="RefSeq" id="WP_263412613.1">
    <property type="nucleotide sequence ID" value="NZ_BAABBH010000001.1"/>
</dbReference>
<organism evidence="2 3">
    <name type="scientific">Terriglobus aquaticus</name>
    <dbReference type="NCBI Taxonomy" id="940139"/>
    <lineage>
        <taxon>Bacteria</taxon>
        <taxon>Pseudomonadati</taxon>
        <taxon>Acidobacteriota</taxon>
        <taxon>Terriglobia</taxon>
        <taxon>Terriglobales</taxon>
        <taxon>Acidobacteriaceae</taxon>
        <taxon>Terriglobus</taxon>
    </lineage>
</organism>
<dbReference type="Pfam" id="PF01048">
    <property type="entry name" value="PNP_UDP_1"/>
    <property type="match status" value="2"/>
</dbReference>
<dbReference type="EMBL" id="JBJYXY010000001">
    <property type="protein sequence ID" value="MFN2975881.1"/>
    <property type="molecule type" value="Genomic_DNA"/>
</dbReference>
<dbReference type="InterPro" id="IPR000845">
    <property type="entry name" value="Nucleoside_phosphorylase_d"/>
</dbReference>
<feature type="domain" description="Nucleoside phosphorylase" evidence="1">
    <location>
        <begin position="122"/>
        <end position="175"/>
    </location>
</feature>
<dbReference type="SUPFAM" id="SSF53167">
    <property type="entry name" value="Purine and uridine phosphorylases"/>
    <property type="match status" value="1"/>
</dbReference>
<dbReference type="Gene3D" id="3.40.50.1580">
    <property type="entry name" value="Nucleoside phosphorylase domain"/>
    <property type="match status" value="1"/>
</dbReference>
<accession>A0ABW9KLR9</accession>
<dbReference type="InterPro" id="IPR035994">
    <property type="entry name" value="Nucleoside_phosphorylase_sf"/>
</dbReference>
<keyword evidence="3" id="KW-1185">Reference proteome</keyword>
<name>A0ABW9KLR9_9BACT</name>
<sequence>MEPQRNPAVVIIAAMPGEIAPLVRSWAALATVDGVAGYQHPSNTIFAFHAGMGARHATRAFARAQQVCEVRAVFSVGWVGGLVESAHAGNVLRADAVRDLATGEVFRCTPSEWASHGTLLTARQVAAREHKLELATRYPDARMVDMEAATLARLAAAHNLPFRCVKAVSDALIDNLPDLNPFVREDGTFAQASFALHVALRPRHWSDVARFGKQAKLAAANLCDSLAGELGIEKPR</sequence>
<comment type="caution">
    <text evidence="2">The sequence shown here is derived from an EMBL/GenBank/DDBJ whole genome shotgun (WGS) entry which is preliminary data.</text>
</comment>